<dbReference type="InterPro" id="IPR015996">
    <property type="entry name" value="UCP028451"/>
</dbReference>
<evidence type="ECO:0000313" key="2">
    <source>
        <dbReference type="Proteomes" id="UP000664357"/>
    </source>
</evidence>
<organism evidence="1 2">
    <name type="scientific">Candidatus Enterococcus ferrettii</name>
    <dbReference type="NCBI Taxonomy" id="2815324"/>
    <lineage>
        <taxon>Bacteria</taxon>
        <taxon>Bacillati</taxon>
        <taxon>Bacillota</taxon>
        <taxon>Bacilli</taxon>
        <taxon>Lactobacillales</taxon>
        <taxon>Enterococcaceae</taxon>
        <taxon>Enterococcus</taxon>
    </lineage>
</organism>
<dbReference type="RefSeq" id="WP_207703168.1">
    <property type="nucleotide sequence ID" value="NZ_JAFREL020000008.1"/>
</dbReference>
<comment type="caution">
    <text evidence="1">The sequence shown here is derived from an EMBL/GenBank/DDBJ whole genome shotgun (WGS) entry which is preliminary data.</text>
</comment>
<dbReference type="PIRSF" id="PIRSF028451">
    <property type="entry name" value="UCP028451"/>
    <property type="match status" value="1"/>
</dbReference>
<evidence type="ECO:0000313" key="1">
    <source>
        <dbReference type="EMBL" id="MEO1773248.1"/>
    </source>
</evidence>
<keyword evidence="2" id="KW-1185">Reference proteome</keyword>
<dbReference type="Pfam" id="PF09365">
    <property type="entry name" value="DUF2461"/>
    <property type="match status" value="1"/>
</dbReference>
<dbReference type="InterPro" id="IPR012808">
    <property type="entry name" value="CHP02453"/>
</dbReference>
<accession>A0ABV0F029</accession>
<gene>
    <name evidence="1" type="ORF">JZO67_005232</name>
</gene>
<proteinExistence type="predicted"/>
<dbReference type="Proteomes" id="UP000664357">
    <property type="component" value="Unassembled WGS sequence"/>
</dbReference>
<dbReference type="EMBL" id="JAFREL020000008">
    <property type="protein sequence ID" value="MEO1773248.1"/>
    <property type="molecule type" value="Genomic_DNA"/>
</dbReference>
<name>A0ABV0F029_9ENTE</name>
<protein>
    <recommendedName>
        <fullName evidence="3">TIGR02453 family protein</fullName>
    </recommendedName>
</protein>
<reference evidence="1 2" key="1">
    <citation type="submission" date="2024-02" db="EMBL/GenBank/DDBJ databases">
        <title>The Genome Sequence of Enterococcus sp. DIV0159.</title>
        <authorList>
            <person name="Earl A."/>
            <person name="Manson A."/>
            <person name="Gilmore M."/>
            <person name="Sanders J."/>
            <person name="Shea T."/>
            <person name="Howe W."/>
            <person name="Livny J."/>
            <person name="Cuomo C."/>
            <person name="Neafsey D."/>
            <person name="Birren B."/>
        </authorList>
    </citation>
    <scope>NUCLEOTIDE SEQUENCE [LARGE SCALE GENOMIC DNA]</scope>
    <source>
        <strain evidence="1 2">665A</strain>
    </source>
</reference>
<sequence>MKKIFYYLSELQQNNDREWFHAHKPERLAALQMFEQLVHELNAELMKMDATISLHEPKNLTYRLNRDIRFAKDKTPYMPAFRANIAPNGKDFIPVGYYLFLMPGDRSFLGGGLYADGMSEVTNAIRTRITRKPEEFLSIINQPEFARTFEVLGTKLKRIPHGFEEYKDSELAEWLKHKSWHLSYNLTDEALLSSQDFVGEAVKIFQLMKPFNHFINGAL</sequence>
<dbReference type="PANTHER" id="PTHR36452:SF1">
    <property type="entry name" value="DUF2461 DOMAIN-CONTAINING PROTEIN"/>
    <property type="match status" value="1"/>
</dbReference>
<dbReference type="PANTHER" id="PTHR36452">
    <property type="entry name" value="CHROMOSOME 12, WHOLE GENOME SHOTGUN SEQUENCE"/>
    <property type="match status" value="1"/>
</dbReference>
<dbReference type="NCBIfam" id="TIGR02453">
    <property type="entry name" value="TIGR02453 family protein"/>
    <property type="match status" value="1"/>
</dbReference>
<evidence type="ECO:0008006" key="3">
    <source>
        <dbReference type="Google" id="ProtNLM"/>
    </source>
</evidence>